<dbReference type="InterPro" id="IPR000551">
    <property type="entry name" value="MerR-type_HTH_dom"/>
</dbReference>
<reference evidence="2 3" key="1">
    <citation type="journal article" date="2020" name="ISME J.">
        <title>Comparative genomics reveals insights into cyanobacterial evolution and habitat adaptation.</title>
        <authorList>
            <person name="Chen M.Y."/>
            <person name="Teng W.K."/>
            <person name="Zhao L."/>
            <person name="Hu C.X."/>
            <person name="Zhou Y.K."/>
            <person name="Han B.P."/>
            <person name="Song L.R."/>
            <person name="Shu W.S."/>
        </authorList>
    </citation>
    <scope>NUCLEOTIDE SEQUENCE [LARGE SCALE GENOMIC DNA]</scope>
    <source>
        <strain evidence="2 3">FACHB-260</strain>
    </source>
</reference>
<feature type="domain" description="HTH merR-type" evidence="1">
    <location>
        <begin position="6"/>
        <end position="68"/>
    </location>
</feature>
<protein>
    <submittedName>
        <fullName evidence="2">MerR family transcriptional regulator</fullName>
    </submittedName>
</protein>
<name>A0ABR8CSG0_9NOST</name>
<organism evidence="2 3">
    <name type="scientific">Anabaena subtropica FACHB-260</name>
    <dbReference type="NCBI Taxonomy" id="2692884"/>
    <lineage>
        <taxon>Bacteria</taxon>
        <taxon>Bacillati</taxon>
        <taxon>Cyanobacteriota</taxon>
        <taxon>Cyanophyceae</taxon>
        <taxon>Nostocales</taxon>
        <taxon>Nostocaceae</taxon>
        <taxon>Anabaena</taxon>
    </lineage>
</organism>
<dbReference type="RefSeq" id="WP_190408247.1">
    <property type="nucleotide sequence ID" value="NZ_JACJRF010000031.1"/>
</dbReference>
<dbReference type="Pfam" id="PF13411">
    <property type="entry name" value="MerR_1"/>
    <property type="match status" value="1"/>
</dbReference>
<dbReference type="Proteomes" id="UP000607281">
    <property type="component" value="Unassembled WGS sequence"/>
</dbReference>
<sequence>MQETFFTSKEASQITGCTLRQLQYWREKGVVIPVISDTGIGRSIYYSKTNLVELAAMVYWLSVGLSFDIACETLKTLRDEEPELFSSGTGKRFMLLLEAQERSPLGVPKVSLALMEYDRTKAIASLDEGKPVIPVWLDVIYQQLRQKLEKN</sequence>
<dbReference type="EMBL" id="JACJRF010000031">
    <property type="protein sequence ID" value="MBD2345818.1"/>
    <property type="molecule type" value="Genomic_DNA"/>
</dbReference>
<proteinExistence type="predicted"/>
<dbReference type="CDD" id="cd01105">
    <property type="entry name" value="HTH_GlnR-like"/>
    <property type="match status" value="1"/>
</dbReference>
<accession>A0ABR8CSG0</accession>
<keyword evidence="3" id="KW-1185">Reference proteome</keyword>
<dbReference type="InterPro" id="IPR009061">
    <property type="entry name" value="DNA-bd_dom_put_sf"/>
</dbReference>
<evidence type="ECO:0000259" key="1">
    <source>
        <dbReference type="Pfam" id="PF13411"/>
    </source>
</evidence>
<dbReference type="Gene3D" id="1.10.1660.10">
    <property type="match status" value="1"/>
</dbReference>
<evidence type="ECO:0000313" key="2">
    <source>
        <dbReference type="EMBL" id="MBD2345818.1"/>
    </source>
</evidence>
<evidence type="ECO:0000313" key="3">
    <source>
        <dbReference type="Proteomes" id="UP000607281"/>
    </source>
</evidence>
<dbReference type="SUPFAM" id="SSF46955">
    <property type="entry name" value="Putative DNA-binding domain"/>
    <property type="match status" value="1"/>
</dbReference>
<gene>
    <name evidence="2" type="ORF">H6G18_16935</name>
</gene>
<comment type="caution">
    <text evidence="2">The sequence shown here is derived from an EMBL/GenBank/DDBJ whole genome shotgun (WGS) entry which is preliminary data.</text>
</comment>